<dbReference type="InterPro" id="IPR031872">
    <property type="entry name" value="NDC10_II"/>
</dbReference>
<evidence type="ECO:0000256" key="1">
    <source>
        <dbReference type="SAM" id="MobiDB-lite"/>
    </source>
</evidence>
<dbReference type="AlphaFoldDB" id="A0A8H5M7N2"/>
<dbReference type="SUPFAM" id="SSF56349">
    <property type="entry name" value="DNA breaking-rejoining enzymes"/>
    <property type="match status" value="1"/>
</dbReference>
<feature type="domain" description="Ndc10" evidence="2">
    <location>
        <begin position="261"/>
        <end position="494"/>
    </location>
</feature>
<evidence type="ECO:0000313" key="3">
    <source>
        <dbReference type="EMBL" id="KAF5383706.1"/>
    </source>
</evidence>
<dbReference type="InterPro" id="IPR011010">
    <property type="entry name" value="DNA_brk_join_enz"/>
</dbReference>
<organism evidence="3 4">
    <name type="scientific">Tricholomella constricta</name>
    <dbReference type="NCBI Taxonomy" id="117010"/>
    <lineage>
        <taxon>Eukaryota</taxon>
        <taxon>Fungi</taxon>
        <taxon>Dikarya</taxon>
        <taxon>Basidiomycota</taxon>
        <taxon>Agaricomycotina</taxon>
        <taxon>Agaricomycetes</taxon>
        <taxon>Agaricomycetidae</taxon>
        <taxon>Agaricales</taxon>
        <taxon>Tricholomatineae</taxon>
        <taxon>Lyophyllaceae</taxon>
        <taxon>Tricholomella</taxon>
    </lineage>
</organism>
<evidence type="ECO:0000259" key="2">
    <source>
        <dbReference type="Pfam" id="PF16787"/>
    </source>
</evidence>
<accession>A0A8H5M7N2</accession>
<dbReference type="InterPro" id="IPR038279">
    <property type="entry name" value="Ndc10_dom2_sf"/>
</dbReference>
<sequence length="737" mass="82941">MHPVRLDPGQAQSPLSRKQTRLTGVEVQFVPYVPPPPPLLFDSSPPVQAVVTTATPKQKEYAEREQEDKGTRVSYGRHVSAYQLWWDTVYQPRVVTADPTREVLPSFPITAAKVMMYLDYEATRPKRKQGSKTTIIEGSVRGCTLVARLCPSGRPLTGSFVGRSHLKQVISALEHHRLNHQSDYPNDSDAQHPLRWDERIKKFEDAISHNEPMRVEKSQALKAAGTIADTYTREQLIQCSIWCLKNFSGPRQTFVGVRDRAMLLVSSSIAFRGDSSRDLLWSDLFSVDVPMNDIHLGAEVKALVILADNAKTNQDGRVDEHGAFRHRFVALCPVGALAMLFFAIFHVLNTPVPNFKPNFEDPGYGEYGRREWYEHYVFSTSSISKAMSYDNHRDRVNLLHAKNNVHISKVTHGGRTSSARIARENGASSDVTKALGGWSESGSFRRCYDRTLPVDALLGAAMFNGRKPETYFVPRACFDPPRELSDALFPWVEAEIDVLDELLLQDAAVLYSSHPDCSLFEYPPFNTLAFRVYTAAAGARIKRAEEEAALVLKNLPGHLVESLRGVVTNFSLEQERERAENRAYQDRMERQLEEFACTTSQARSRQRRTRHVDVNDFVPLVGQPDASRSPLETEVDMSSSSPFAPPLFSMSPPPPPLSTPLIANPVLPILPTPSPTPSLSTTAWFELGKKYPEARLRAHKWDWISSSETWLPHYEFQAVTKITHIWDEYSDGLNGRA</sequence>
<dbReference type="EMBL" id="JAACJP010000006">
    <property type="protein sequence ID" value="KAF5383706.1"/>
    <property type="molecule type" value="Genomic_DNA"/>
</dbReference>
<reference evidence="3 4" key="1">
    <citation type="journal article" date="2020" name="ISME J.">
        <title>Uncovering the hidden diversity of litter-decomposition mechanisms in mushroom-forming fungi.</title>
        <authorList>
            <person name="Floudas D."/>
            <person name="Bentzer J."/>
            <person name="Ahren D."/>
            <person name="Johansson T."/>
            <person name="Persson P."/>
            <person name="Tunlid A."/>
        </authorList>
    </citation>
    <scope>NUCLEOTIDE SEQUENCE [LARGE SCALE GENOMIC DNA]</scope>
    <source>
        <strain evidence="3 4">CBS 661.87</strain>
    </source>
</reference>
<dbReference type="Gene3D" id="1.10.443.20">
    <property type="entry name" value="Centromere DNA-binding protein complex CBF3 subunit, domain 2"/>
    <property type="match status" value="1"/>
</dbReference>
<dbReference type="Pfam" id="PF16787">
    <property type="entry name" value="NDC10_II"/>
    <property type="match status" value="1"/>
</dbReference>
<dbReference type="Proteomes" id="UP000565441">
    <property type="component" value="Unassembled WGS sequence"/>
</dbReference>
<gene>
    <name evidence="3" type="ORF">D9615_003672</name>
</gene>
<comment type="caution">
    <text evidence="3">The sequence shown here is derived from an EMBL/GenBank/DDBJ whole genome shotgun (WGS) entry which is preliminary data.</text>
</comment>
<proteinExistence type="predicted"/>
<feature type="region of interest" description="Disordered" evidence="1">
    <location>
        <begin position="1"/>
        <end position="20"/>
    </location>
</feature>
<name>A0A8H5M7N2_9AGAR</name>
<dbReference type="OrthoDB" id="3065555at2759"/>
<dbReference type="GO" id="GO:0003677">
    <property type="term" value="F:DNA binding"/>
    <property type="evidence" value="ECO:0007669"/>
    <property type="project" value="InterPro"/>
</dbReference>
<evidence type="ECO:0000313" key="4">
    <source>
        <dbReference type="Proteomes" id="UP000565441"/>
    </source>
</evidence>
<protein>
    <recommendedName>
        <fullName evidence="2">Ndc10 domain-containing protein</fullName>
    </recommendedName>
</protein>
<keyword evidence="4" id="KW-1185">Reference proteome</keyword>